<evidence type="ECO:0000313" key="2">
    <source>
        <dbReference type="Proteomes" id="UP000006901"/>
    </source>
</evidence>
<geneLocation type="plasmid" evidence="1 2">
    <name>ZS7_lp36</name>
</geneLocation>
<dbReference type="HOGENOM" id="CLU_2987545_0_0_12"/>
<accession>A0A0H3C1F5</accession>
<gene>
    <name evidence="1" type="ordered locus">BbuZS7_K25</name>
</gene>
<reference evidence="1 2" key="1">
    <citation type="journal article" date="2011" name="J. Bacteriol.">
        <title>Whole-genome sequences of thirteen isolates of Borrelia burgdorferi.</title>
        <authorList>
            <person name="Schutzer S.E."/>
            <person name="Fraser-Liggett C.M."/>
            <person name="Casjens S.R."/>
            <person name="Qiu W.G."/>
            <person name="Dunn J.J."/>
            <person name="Mongodin E.F."/>
            <person name="Luft B.J."/>
        </authorList>
    </citation>
    <scope>NUCLEOTIDE SEQUENCE [LARGE SCALE GENOMIC DNA]</scope>
    <source>
        <strain evidence="1 2">ZS7</strain>
        <plasmid evidence="1 2">ZS7_lp36</plasmid>
    </source>
</reference>
<dbReference type="EMBL" id="CP001201">
    <property type="protein sequence ID" value="ACK74314.1"/>
    <property type="molecule type" value="Genomic_DNA"/>
</dbReference>
<dbReference type="AlphaFoldDB" id="A0A0H3C1F5"/>
<dbReference type="KEGG" id="bbz:BbuZS7_K25"/>
<organism evidence="1 2">
    <name type="scientific">Borreliella burgdorferi (strain ZS7)</name>
    <name type="common">Borrelia burgdorferi</name>
    <dbReference type="NCBI Taxonomy" id="445985"/>
    <lineage>
        <taxon>Bacteria</taxon>
        <taxon>Pseudomonadati</taxon>
        <taxon>Spirochaetota</taxon>
        <taxon>Spirochaetia</taxon>
        <taxon>Spirochaetales</taxon>
        <taxon>Borreliaceae</taxon>
        <taxon>Borreliella</taxon>
    </lineage>
</organism>
<name>A0A0H3C1F5_BORBZ</name>
<proteinExistence type="predicted"/>
<protein>
    <submittedName>
        <fullName evidence="1">Uncharacterized protein</fullName>
    </submittedName>
</protein>
<keyword evidence="1" id="KW-0614">Plasmid</keyword>
<evidence type="ECO:0000313" key="1">
    <source>
        <dbReference type="EMBL" id="ACK74314.1"/>
    </source>
</evidence>
<dbReference type="Proteomes" id="UP000006901">
    <property type="component" value="Plasmid ZS7_lp36"/>
</dbReference>
<sequence length="57" mass="6650">MIPILISFYQIKLRLESNETKKVNKNSSKEISKYVKGLLNIVKNIVPVTTKRLKNYI</sequence>